<name>K5WED0_PHACS</name>
<dbReference type="InParanoid" id="K5WED0"/>
<dbReference type="KEGG" id="pco:PHACADRAFT_206341"/>
<keyword evidence="3" id="KW-1185">Reference proteome</keyword>
<accession>K5WED0</accession>
<dbReference type="RefSeq" id="XP_007392772.1">
    <property type="nucleotide sequence ID" value="XM_007392710.1"/>
</dbReference>
<proteinExistence type="predicted"/>
<dbReference type="STRING" id="650164.K5WED0"/>
<dbReference type="AlphaFoldDB" id="K5WED0"/>
<dbReference type="EMBL" id="JH930470">
    <property type="protein sequence ID" value="EKM57414.1"/>
    <property type="molecule type" value="Genomic_DNA"/>
</dbReference>
<dbReference type="Gene3D" id="2.60.120.260">
    <property type="entry name" value="Galactose-binding domain-like"/>
    <property type="match status" value="1"/>
</dbReference>
<evidence type="ECO:0000313" key="2">
    <source>
        <dbReference type="EMBL" id="EKM57414.1"/>
    </source>
</evidence>
<protein>
    <submittedName>
        <fullName evidence="2">Uncharacterized protein</fullName>
    </submittedName>
</protein>
<reference evidence="2 3" key="1">
    <citation type="journal article" date="2012" name="BMC Genomics">
        <title>Comparative genomics of the white-rot fungi, Phanerochaete carnosa and P. chrysosporium, to elucidate the genetic basis of the distinct wood types they colonize.</title>
        <authorList>
            <person name="Suzuki H."/>
            <person name="MacDonald J."/>
            <person name="Syed K."/>
            <person name="Salamov A."/>
            <person name="Hori C."/>
            <person name="Aerts A."/>
            <person name="Henrissat B."/>
            <person name="Wiebenga A."/>
            <person name="vanKuyk P.A."/>
            <person name="Barry K."/>
            <person name="Lindquist E."/>
            <person name="LaButti K."/>
            <person name="Lapidus A."/>
            <person name="Lucas S."/>
            <person name="Coutinho P."/>
            <person name="Gong Y."/>
            <person name="Samejima M."/>
            <person name="Mahadevan R."/>
            <person name="Abou-Zaid M."/>
            <person name="de Vries R.P."/>
            <person name="Igarashi K."/>
            <person name="Yadav J.S."/>
            <person name="Grigoriev I.V."/>
            <person name="Master E.R."/>
        </authorList>
    </citation>
    <scope>NUCLEOTIDE SEQUENCE [LARGE SCALE GENOMIC DNA]</scope>
    <source>
        <strain evidence="2 3">HHB-10118-sp</strain>
    </source>
</reference>
<keyword evidence="1" id="KW-0472">Membrane</keyword>
<sequence>MSSNLNPFSPTGSSPAATINEVYSADPTLVYHGDWYLGNMSSNPNETTYGTRSTGANVTFIFNGTFIAAYGTIDNTGVDLMWTLDDATPIRYTMSPQSPAQYRSLFLNVQPPDDRKHKLVIASASDGPTLWLDYLTFTGTKDVPPLGGNVTSSSTPAGTARAERIVPPGIIASAAVGGVLFLALAVACAVLLVRRKHRLTLERPRKDVAFRQLGVGMLPDDHEKNHHMVEAMRIKILGALRSPSRTNPGAATQAALSSTIFTSVIFNVPSSVAASQG</sequence>
<evidence type="ECO:0000256" key="1">
    <source>
        <dbReference type="SAM" id="Phobius"/>
    </source>
</evidence>
<dbReference type="HOGENOM" id="CLU_1050154_0_0_1"/>
<organism evidence="2 3">
    <name type="scientific">Phanerochaete carnosa (strain HHB-10118-sp)</name>
    <name type="common">White-rot fungus</name>
    <name type="synonym">Peniophora carnosa</name>
    <dbReference type="NCBI Taxonomy" id="650164"/>
    <lineage>
        <taxon>Eukaryota</taxon>
        <taxon>Fungi</taxon>
        <taxon>Dikarya</taxon>
        <taxon>Basidiomycota</taxon>
        <taxon>Agaricomycotina</taxon>
        <taxon>Agaricomycetes</taxon>
        <taxon>Polyporales</taxon>
        <taxon>Phanerochaetaceae</taxon>
        <taxon>Phanerochaete</taxon>
    </lineage>
</organism>
<keyword evidence="1" id="KW-1133">Transmembrane helix</keyword>
<dbReference type="OrthoDB" id="3265734at2759"/>
<dbReference type="GeneID" id="18912469"/>
<evidence type="ECO:0000313" key="3">
    <source>
        <dbReference type="Proteomes" id="UP000008370"/>
    </source>
</evidence>
<gene>
    <name evidence="2" type="ORF">PHACADRAFT_206341</name>
</gene>
<keyword evidence="1" id="KW-0812">Transmembrane</keyword>
<dbReference type="Proteomes" id="UP000008370">
    <property type="component" value="Unassembled WGS sequence"/>
</dbReference>
<feature type="transmembrane region" description="Helical" evidence="1">
    <location>
        <begin position="170"/>
        <end position="193"/>
    </location>
</feature>
<dbReference type="CDD" id="cd12087">
    <property type="entry name" value="TM_EGFR-like"/>
    <property type="match status" value="1"/>
</dbReference>